<dbReference type="AlphaFoldDB" id="A0A024FXU8"/>
<dbReference type="InParanoid" id="A0A024FXU8"/>
<protein>
    <submittedName>
        <fullName evidence="1">Uncharacterized protein</fullName>
    </submittedName>
</protein>
<reference evidence="1 2" key="1">
    <citation type="submission" date="2012-05" db="EMBL/GenBank/DDBJ databases">
        <title>Recombination and specialization in a pathogen metapopulation.</title>
        <authorList>
            <person name="Gardiner A."/>
            <person name="Kemen E."/>
            <person name="Schultz-Larsen T."/>
            <person name="MacLean D."/>
            <person name="Van Oosterhout C."/>
            <person name="Jones J.D.G."/>
        </authorList>
    </citation>
    <scope>NUCLEOTIDE SEQUENCE [LARGE SCALE GENOMIC DNA]</scope>
    <source>
        <strain evidence="1 2">Ac Nc2</strain>
    </source>
</reference>
<name>A0A024FXU8_9STRA</name>
<organism evidence="1 2">
    <name type="scientific">Albugo candida</name>
    <dbReference type="NCBI Taxonomy" id="65357"/>
    <lineage>
        <taxon>Eukaryota</taxon>
        <taxon>Sar</taxon>
        <taxon>Stramenopiles</taxon>
        <taxon>Oomycota</taxon>
        <taxon>Peronosporomycetes</taxon>
        <taxon>Albuginales</taxon>
        <taxon>Albuginaceae</taxon>
        <taxon>Albugo</taxon>
    </lineage>
</organism>
<dbReference type="EMBL" id="CAIX01001882">
    <property type="protein sequence ID" value="CCI11752.1"/>
    <property type="molecule type" value="Genomic_DNA"/>
</dbReference>
<gene>
    <name evidence="1" type="ORF">BN9_134210</name>
</gene>
<keyword evidence="2" id="KW-1185">Reference proteome</keyword>
<comment type="caution">
    <text evidence="1">The sequence shown here is derived from an EMBL/GenBank/DDBJ whole genome shotgun (WGS) entry which is preliminary data.</text>
</comment>
<evidence type="ECO:0000313" key="1">
    <source>
        <dbReference type="EMBL" id="CCI11752.1"/>
    </source>
</evidence>
<proteinExistence type="predicted"/>
<sequence length="99" mass="11511">MKDFFLCLSIQTNNLISFLCFPYLYHSFMSKNRASKSSSIMLLAASFDRQQLRSSQQSLNTTNKTDSVDVSVWMECYPHDESRVQRLPYLHEFTISAIT</sequence>
<accession>A0A024FXU8</accession>
<evidence type="ECO:0000313" key="2">
    <source>
        <dbReference type="Proteomes" id="UP000053237"/>
    </source>
</evidence>
<dbReference type="Proteomes" id="UP000053237">
    <property type="component" value="Unassembled WGS sequence"/>
</dbReference>